<feature type="region of interest" description="Disordered" evidence="1">
    <location>
        <begin position="19"/>
        <end position="38"/>
    </location>
</feature>
<proteinExistence type="predicted"/>
<name>A0AAN9Y641_9HEMI</name>
<accession>A0AAN9Y641</accession>
<comment type="caution">
    <text evidence="2">The sequence shown here is derived from an EMBL/GenBank/DDBJ whole genome shotgun (WGS) entry which is preliminary data.</text>
</comment>
<sequence length="93" mass="10611">MSRDNKLYNSLPRSFTKAADGSFQRSVPARKSLDSHAQERTTCSTYFLKRELPLNEIPPLPESVLQRNHKPSKRKMADGCVSSTRLNIEDTFI</sequence>
<protein>
    <submittedName>
        <fullName evidence="2">Uncharacterized protein</fullName>
    </submittedName>
</protein>
<dbReference type="Proteomes" id="UP001367676">
    <property type="component" value="Unassembled WGS sequence"/>
</dbReference>
<gene>
    <name evidence="2" type="ORF">V9T40_006397</name>
</gene>
<dbReference type="EMBL" id="JBBCAQ010000014">
    <property type="protein sequence ID" value="KAK7598162.1"/>
    <property type="molecule type" value="Genomic_DNA"/>
</dbReference>
<dbReference type="AlphaFoldDB" id="A0AAN9Y641"/>
<evidence type="ECO:0000313" key="2">
    <source>
        <dbReference type="EMBL" id="KAK7598162.1"/>
    </source>
</evidence>
<keyword evidence="3" id="KW-1185">Reference proteome</keyword>
<evidence type="ECO:0000256" key="1">
    <source>
        <dbReference type="SAM" id="MobiDB-lite"/>
    </source>
</evidence>
<organism evidence="2 3">
    <name type="scientific">Parthenolecanium corni</name>
    <dbReference type="NCBI Taxonomy" id="536013"/>
    <lineage>
        <taxon>Eukaryota</taxon>
        <taxon>Metazoa</taxon>
        <taxon>Ecdysozoa</taxon>
        <taxon>Arthropoda</taxon>
        <taxon>Hexapoda</taxon>
        <taxon>Insecta</taxon>
        <taxon>Pterygota</taxon>
        <taxon>Neoptera</taxon>
        <taxon>Paraneoptera</taxon>
        <taxon>Hemiptera</taxon>
        <taxon>Sternorrhyncha</taxon>
        <taxon>Coccoidea</taxon>
        <taxon>Coccidae</taxon>
        <taxon>Parthenolecanium</taxon>
    </lineage>
</organism>
<evidence type="ECO:0000313" key="3">
    <source>
        <dbReference type="Proteomes" id="UP001367676"/>
    </source>
</evidence>
<reference evidence="2 3" key="1">
    <citation type="submission" date="2024-03" db="EMBL/GenBank/DDBJ databases">
        <title>Adaptation during the transition from Ophiocordyceps entomopathogen to insect associate is accompanied by gene loss and intensified selection.</title>
        <authorList>
            <person name="Ward C.M."/>
            <person name="Onetto C.A."/>
            <person name="Borneman A.R."/>
        </authorList>
    </citation>
    <scope>NUCLEOTIDE SEQUENCE [LARGE SCALE GENOMIC DNA]</scope>
    <source>
        <strain evidence="2">AWRI1</strain>
        <tissue evidence="2">Single Adult Female</tissue>
    </source>
</reference>